<dbReference type="STRING" id="1797535.A2744_03535"/>
<dbReference type="AlphaFoldDB" id="A0A1G1Y2H7"/>
<proteinExistence type="predicted"/>
<evidence type="ECO:0000313" key="3">
    <source>
        <dbReference type="Proteomes" id="UP000178240"/>
    </source>
</evidence>
<keyword evidence="1" id="KW-0812">Transmembrane</keyword>
<feature type="transmembrane region" description="Helical" evidence="1">
    <location>
        <begin position="6"/>
        <end position="23"/>
    </location>
</feature>
<keyword evidence="1" id="KW-0472">Membrane</keyword>
<comment type="caution">
    <text evidence="2">The sequence shown here is derived from an EMBL/GenBank/DDBJ whole genome shotgun (WGS) entry which is preliminary data.</text>
</comment>
<organism evidence="2 3">
    <name type="scientific">Candidatus Buchananbacteria bacterium RIFCSPHIGHO2_01_FULL_44_11</name>
    <dbReference type="NCBI Taxonomy" id="1797535"/>
    <lineage>
        <taxon>Bacteria</taxon>
        <taxon>Candidatus Buchananiibacteriota</taxon>
    </lineage>
</organism>
<keyword evidence="1" id="KW-1133">Transmembrane helix</keyword>
<evidence type="ECO:0000256" key="1">
    <source>
        <dbReference type="SAM" id="Phobius"/>
    </source>
</evidence>
<feature type="transmembrane region" description="Helical" evidence="1">
    <location>
        <begin position="54"/>
        <end position="70"/>
    </location>
</feature>
<gene>
    <name evidence="2" type="ORF">A2744_03535</name>
</gene>
<reference evidence="2 3" key="1">
    <citation type="journal article" date="2016" name="Nat. Commun.">
        <title>Thousands of microbial genomes shed light on interconnected biogeochemical processes in an aquifer system.</title>
        <authorList>
            <person name="Anantharaman K."/>
            <person name="Brown C.T."/>
            <person name="Hug L.A."/>
            <person name="Sharon I."/>
            <person name="Castelle C.J."/>
            <person name="Probst A.J."/>
            <person name="Thomas B.C."/>
            <person name="Singh A."/>
            <person name="Wilkins M.J."/>
            <person name="Karaoz U."/>
            <person name="Brodie E.L."/>
            <person name="Williams K.H."/>
            <person name="Hubbard S.S."/>
            <person name="Banfield J.F."/>
        </authorList>
    </citation>
    <scope>NUCLEOTIDE SEQUENCE [LARGE SCALE GENOMIC DNA]</scope>
</reference>
<dbReference type="Proteomes" id="UP000178240">
    <property type="component" value="Unassembled WGS sequence"/>
</dbReference>
<protein>
    <submittedName>
        <fullName evidence="2">Uncharacterized protein</fullName>
    </submittedName>
</protein>
<name>A0A1G1Y2H7_9BACT</name>
<accession>A0A1G1Y2H7</accession>
<sequence>MGPIKITFLTILVLMVAGTAVWLKNKIRIIQYQTGQLSASATDLHWRKSLKHTLIMYLGPALILFMPFILAQKPNLIDVGQAAIAYLALNYLKNIYQ</sequence>
<dbReference type="EMBL" id="MHIE01000003">
    <property type="protein sequence ID" value="OGY46492.1"/>
    <property type="molecule type" value="Genomic_DNA"/>
</dbReference>
<evidence type="ECO:0000313" key="2">
    <source>
        <dbReference type="EMBL" id="OGY46492.1"/>
    </source>
</evidence>